<sequence>MDSGSSRPDQLPVDDEEDVDVVDPDAFEDVLDLYGPSGTVHYLVHGGEIVKRPIPVPRPGYPNDGSYSEDKGHTALAILLPETVLLAVNYHSSGPAIADHIGSVGPRMIASFSGGEDVECTKLLHDLQNKCSNVAGERSVEETVQIMTNMLASHLEVGLIAGWDGEKDCPFSYRIDGMGGVIKGEITGHWISI</sequence>
<evidence type="ECO:0000256" key="1">
    <source>
        <dbReference type="SAM" id="MobiDB-lite"/>
    </source>
</evidence>
<name>A0AAV1CYA6_OLDCO</name>
<dbReference type="Gene3D" id="3.60.20.10">
    <property type="entry name" value="Glutamine Phosphoribosylpyrophosphate, subunit 1, domain 1"/>
    <property type="match status" value="1"/>
</dbReference>
<organism evidence="2 3">
    <name type="scientific">Oldenlandia corymbosa var. corymbosa</name>
    <dbReference type="NCBI Taxonomy" id="529605"/>
    <lineage>
        <taxon>Eukaryota</taxon>
        <taxon>Viridiplantae</taxon>
        <taxon>Streptophyta</taxon>
        <taxon>Embryophyta</taxon>
        <taxon>Tracheophyta</taxon>
        <taxon>Spermatophyta</taxon>
        <taxon>Magnoliopsida</taxon>
        <taxon>eudicotyledons</taxon>
        <taxon>Gunneridae</taxon>
        <taxon>Pentapetalae</taxon>
        <taxon>asterids</taxon>
        <taxon>lamiids</taxon>
        <taxon>Gentianales</taxon>
        <taxon>Rubiaceae</taxon>
        <taxon>Rubioideae</taxon>
        <taxon>Spermacoceae</taxon>
        <taxon>Hedyotis-Oldenlandia complex</taxon>
        <taxon>Oldenlandia</taxon>
    </lineage>
</organism>
<dbReference type="AlphaFoldDB" id="A0AAV1CYA6"/>
<protein>
    <submittedName>
        <fullName evidence="2">OLC1v1037763C1</fullName>
    </submittedName>
</protein>
<keyword evidence="3" id="KW-1185">Reference proteome</keyword>
<reference evidence="2" key="1">
    <citation type="submission" date="2023-03" db="EMBL/GenBank/DDBJ databases">
        <authorList>
            <person name="Julca I."/>
        </authorList>
    </citation>
    <scope>NUCLEOTIDE SEQUENCE</scope>
</reference>
<feature type="region of interest" description="Disordered" evidence="1">
    <location>
        <begin position="1"/>
        <end position="20"/>
    </location>
</feature>
<dbReference type="InterPro" id="IPR029055">
    <property type="entry name" value="Ntn_hydrolases_N"/>
</dbReference>
<dbReference type="EMBL" id="OX459120">
    <property type="protein sequence ID" value="CAI9100630.1"/>
    <property type="molecule type" value="Genomic_DNA"/>
</dbReference>
<evidence type="ECO:0000313" key="3">
    <source>
        <dbReference type="Proteomes" id="UP001161247"/>
    </source>
</evidence>
<gene>
    <name evidence="2" type="ORF">OLC1_LOCUS10408</name>
</gene>
<dbReference type="CDD" id="cd01901">
    <property type="entry name" value="Ntn_hydrolase"/>
    <property type="match status" value="1"/>
</dbReference>
<dbReference type="Proteomes" id="UP001161247">
    <property type="component" value="Chromosome 3"/>
</dbReference>
<proteinExistence type="predicted"/>
<dbReference type="SUPFAM" id="SSF56235">
    <property type="entry name" value="N-terminal nucleophile aminohydrolases (Ntn hydrolases)"/>
    <property type="match status" value="1"/>
</dbReference>
<evidence type="ECO:0000313" key="2">
    <source>
        <dbReference type="EMBL" id="CAI9100630.1"/>
    </source>
</evidence>
<accession>A0AAV1CYA6</accession>